<evidence type="ECO:0000256" key="12">
    <source>
        <dbReference type="ARBA" id="ARBA00023273"/>
    </source>
</evidence>
<reference evidence="25" key="1">
    <citation type="submission" date="2021-07" db="EMBL/GenBank/DDBJ databases">
        <title>Candidatus Kaistella beijingensis sp. nov. isolated from a municipal wastewater treatment plant is involved in sludge foaming.</title>
        <authorList>
            <person name="Song Y."/>
            <person name="Liu S.-J."/>
        </authorList>
    </citation>
    <scope>NUCLEOTIDE SEQUENCE</scope>
    <source>
        <strain evidence="25">DSM 43998</strain>
    </source>
</reference>
<accession>A0ABX8S9B8</accession>
<comment type="catalytic activity">
    <reaction evidence="23">
        <text>tetradecanoyl-CoA + H2O = tetradecanoate + CoA + H(+)</text>
        <dbReference type="Rhea" id="RHEA:40119"/>
        <dbReference type="ChEBI" id="CHEBI:15377"/>
        <dbReference type="ChEBI" id="CHEBI:15378"/>
        <dbReference type="ChEBI" id="CHEBI:30807"/>
        <dbReference type="ChEBI" id="CHEBI:57287"/>
        <dbReference type="ChEBI" id="CHEBI:57385"/>
    </reaction>
    <physiologicalReaction direction="left-to-right" evidence="23">
        <dbReference type="Rhea" id="RHEA:40120"/>
    </physiologicalReaction>
</comment>
<evidence type="ECO:0000256" key="23">
    <source>
        <dbReference type="ARBA" id="ARBA00048180"/>
    </source>
</evidence>
<keyword evidence="10" id="KW-0443">Lipid metabolism</keyword>
<keyword evidence="5" id="KW-0963">Cytoplasm</keyword>
<comment type="catalytic activity">
    <reaction evidence="13">
        <text>(5Z,8Z,11Z,14Z)-eicosatetraenoyl-CoA + H2O = (5Z,8Z,11Z,14Z)-eicosatetraenoate + CoA + H(+)</text>
        <dbReference type="Rhea" id="RHEA:40151"/>
        <dbReference type="ChEBI" id="CHEBI:15377"/>
        <dbReference type="ChEBI" id="CHEBI:15378"/>
        <dbReference type="ChEBI" id="CHEBI:32395"/>
        <dbReference type="ChEBI" id="CHEBI:57287"/>
        <dbReference type="ChEBI" id="CHEBI:57368"/>
    </reaction>
    <physiologicalReaction direction="left-to-right" evidence="13">
        <dbReference type="Rhea" id="RHEA:40152"/>
    </physiologicalReaction>
</comment>
<evidence type="ECO:0000256" key="17">
    <source>
        <dbReference type="ARBA" id="ARBA00040123"/>
    </source>
</evidence>
<dbReference type="RefSeq" id="WP_066466711.1">
    <property type="nucleotide sequence ID" value="NZ_CBCRUZ010000003.1"/>
</dbReference>
<keyword evidence="7" id="KW-0378">Hydrolase</keyword>
<keyword evidence="6" id="KW-0053">Apoptosis</keyword>
<evidence type="ECO:0000256" key="2">
    <source>
        <dbReference type="ARBA" id="ARBA00004496"/>
    </source>
</evidence>
<keyword evidence="4" id="KW-1003">Cell membrane</keyword>
<evidence type="ECO:0000256" key="3">
    <source>
        <dbReference type="ARBA" id="ARBA00004632"/>
    </source>
</evidence>
<evidence type="ECO:0000313" key="25">
    <source>
        <dbReference type="EMBL" id="QXQ14463.1"/>
    </source>
</evidence>
<keyword evidence="26" id="KW-1185">Reference proteome</keyword>
<evidence type="ECO:0000256" key="19">
    <source>
        <dbReference type="ARBA" id="ARBA00047588"/>
    </source>
</evidence>
<keyword evidence="9" id="KW-0809">Transit peptide</keyword>
<evidence type="ECO:0000256" key="1">
    <source>
        <dbReference type="ARBA" id="ARBA00004170"/>
    </source>
</evidence>
<evidence type="ECO:0000256" key="10">
    <source>
        <dbReference type="ARBA" id="ARBA00023098"/>
    </source>
</evidence>
<feature type="domain" description="Thioesterase" evidence="24">
    <location>
        <begin position="132"/>
        <end position="206"/>
    </location>
</feature>
<evidence type="ECO:0000256" key="21">
    <source>
        <dbReference type="ARBA" id="ARBA00047969"/>
    </source>
</evidence>
<gene>
    <name evidence="25" type="ORF">KV203_03330</name>
</gene>
<evidence type="ECO:0000256" key="13">
    <source>
        <dbReference type="ARBA" id="ARBA00035852"/>
    </source>
</evidence>
<evidence type="ECO:0000256" key="11">
    <source>
        <dbReference type="ARBA" id="ARBA00023136"/>
    </source>
</evidence>
<evidence type="ECO:0000256" key="20">
    <source>
        <dbReference type="ARBA" id="ARBA00047734"/>
    </source>
</evidence>
<dbReference type="PANTHER" id="PTHR12418:SF19">
    <property type="entry name" value="ACYL-COENZYME A THIOESTERASE THEM4"/>
    <property type="match status" value="1"/>
</dbReference>
<dbReference type="Gene3D" id="3.10.129.10">
    <property type="entry name" value="Hotdog Thioesterase"/>
    <property type="match status" value="1"/>
</dbReference>
<evidence type="ECO:0000256" key="15">
    <source>
        <dbReference type="ARBA" id="ARBA00038456"/>
    </source>
</evidence>
<dbReference type="CDD" id="cd03443">
    <property type="entry name" value="PaaI_thioesterase"/>
    <property type="match status" value="1"/>
</dbReference>
<comment type="catalytic activity">
    <reaction evidence="19">
        <text>octanoyl-CoA + H2O = octanoate + CoA + H(+)</text>
        <dbReference type="Rhea" id="RHEA:30143"/>
        <dbReference type="ChEBI" id="CHEBI:15377"/>
        <dbReference type="ChEBI" id="CHEBI:15378"/>
        <dbReference type="ChEBI" id="CHEBI:25646"/>
        <dbReference type="ChEBI" id="CHEBI:57287"/>
        <dbReference type="ChEBI" id="CHEBI:57386"/>
    </reaction>
    <physiologicalReaction direction="left-to-right" evidence="19">
        <dbReference type="Rhea" id="RHEA:30144"/>
    </physiologicalReaction>
</comment>
<sequence length="221" mass="24051">MTDQVDDDLDSAAVTGSSAVGRRGGFPKLRMQAADTGPDFGPFIEAMRTLQDLAVSVDAPDEVYGAALSHAQAMIDLLDPYRAPEGESPAGRVLDLPGRGSLLMVPWQVEYFGPDLVRSRGSFRRYHVGGNNAVHGGVIPLLFDEMFGFTSFMAKRSVSRTGYLHVNYRKVTPIDTPLVVESRVDRIEGRKTFVVAELRDEDGTLLADAEGLMIKLLPGQP</sequence>
<evidence type="ECO:0000256" key="4">
    <source>
        <dbReference type="ARBA" id="ARBA00022475"/>
    </source>
</evidence>
<evidence type="ECO:0000259" key="24">
    <source>
        <dbReference type="Pfam" id="PF03061"/>
    </source>
</evidence>
<comment type="similarity">
    <text evidence="15">Belongs to the THEM4/THEM5 thioesterase family.</text>
</comment>
<dbReference type="EMBL" id="CP079105">
    <property type="protein sequence ID" value="QXQ14463.1"/>
    <property type="molecule type" value="Genomic_DNA"/>
</dbReference>
<dbReference type="Pfam" id="PF03061">
    <property type="entry name" value="4HBT"/>
    <property type="match status" value="1"/>
</dbReference>
<dbReference type="InterPro" id="IPR029069">
    <property type="entry name" value="HotDog_dom_sf"/>
</dbReference>
<evidence type="ECO:0000256" key="7">
    <source>
        <dbReference type="ARBA" id="ARBA00022801"/>
    </source>
</evidence>
<evidence type="ECO:0000256" key="5">
    <source>
        <dbReference type="ARBA" id="ARBA00022490"/>
    </source>
</evidence>
<evidence type="ECO:0000256" key="14">
    <source>
        <dbReference type="ARBA" id="ARBA00037002"/>
    </source>
</evidence>
<keyword evidence="8" id="KW-0276">Fatty acid metabolism</keyword>
<organism evidence="25 26">
    <name type="scientific">Skermania pinensis</name>
    <dbReference type="NCBI Taxonomy" id="39122"/>
    <lineage>
        <taxon>Bacteria</taxon>
        <taxon>Bacillati</taxon>
        <taxon>Actinomycetota</taxon>
        <taxon>Actinomycetes</taxon>
        <taxon>Mycobacteriales</taxon>
        <taxon>Gordoniaceae</taxon>
        <taxon>Skermania</taxon>
    </lineage>
</organism>
<comment type="catalytic activity">
    <reaction evidence="21">
        <text>decanoyl-CoA + H2O = decanoate + CoA + H(+)</text>
        <dbReference type="Rhea" id="RHEA:40059"/>
        <dbReference type="ChEBI" id="CHEBI:15377"/>
        <dbReference type="ChEBI" id="CHEBI:15378"/>
        <dbReference type="ChEBI" id="CHEBI:27689"/>
        <dbReference type="ChEBI" id="CHEBI:57287"/>
        <dbReference type="ChEBI" id="CHEBI:61430"/>
    </reaction>
    <physiologicalReaction direction="left-to-right" evidence="21">
        <dbReference type="Rhea" id="RHEA:40060"/>
    </physiologicalReaction>
</comment>
<dbReference type="InterPro" id="IPR052365">
    <property type="entry name" value="THEM4/THEM5_acyl-CoA_thioest"/>
</dbReference>
<protein>
    <recommendedName>
        <fullName evidence="17">Acyl-coenzyme A thioesterase THEM4</fullName>
        <ecNumber evidence="16">3.1.2.2</ecNumber>
    </recommendedName>
    <alternativeName>
        <fullName evidence="18">Thioesterase superfamily member 4</fullName>
    </alternativeName>
</protein>
<dbReference type="SUPFAM" id="SSF54637">
    <property type="entry name" value="Thioesterase/thiol ester dehydrase-isomerase"/>
    <property type="match status" value="1"/>
</dbReference>
<comment type="catalytic activity">
    <reaction evidence="22">
        <text>dodecanoyl-CoA + H2O = dodecanoate + CoA + H(+)</text>
        <dbReference type="Rhea" id="RHEA:30135"/>
        <dbReference type="ChEBI" id="CHEBI:15377"/>
        <dbReference type="ChEBI" id="CHEBI:15378"/>
        <dbReference type="ChEBI" id="CHEBI:18262"/>
        <dbReference type="ChEBI" id="CHEBI:57287"/>
        <dbReference type="ChEBI" id="CHEBI:57375"/>
    </reaction>
    <physiologicalReaction direction="left-to-right" evidence="22">
        <dbReference type="Rhea" id="RHEA:30136"/>
    </physiologicalReaction>
</comment>
<proteinExistence type="inferred from homology"/>
<evidence type="ECO:0000256" key="8">
    <source>
        <dbReference type="ARBA" id="ARBA00022832"/>
    </source>
</evidence>
<evidence type="ECO:0000313" key="26">
    <source>
        <dbReference type="Proteomes" id="UP000887023"/>
    </source>
</evidence>
<evidence type="ECO:0000256" key="22">
    <source>
        <dbReference type="ARBA" id="ARBA00048074"/>
    </source>
</evidence>
<keyword evidence="12" id="KW-0966">Cell projection</keyword>
<dbReference type="InterPro" id="IPR006683">
    <property type="entry name" value="Thioestr_dom"/>
</dbReference>
<keyword evidence="11" id="KW-0472">Membrane</keyword>
<comment type="catalytic activity">
    <reaction evidence="14">
        <text>(9Z)-octadecenoyl-CoA + H2O = (9Z)-octadecenoate + CoA + H(+)</text>
        <dbReference type="Rhea" id="RHEA:40139"/>
        <dbReference type="ChEBI" id="CHEBI:15377"/>
        <dbReference type="ChEBI" id="CHEBI:15378"/>
        <dbReference type="ChEBI" id="CHEBI:30823"/>
        <dbReference type="ChEBI" id="CHEBI:57287"/>
        <dbReference type="ChEBI" id="CHEBI:57387"/>
    </reaction>
    <physiologicalReaction direction="left-to-right" evidence="14">
        <dbReference type="Rhea" id="RHEA:40140"/>
    </physiologicalReaction>
</comment>
<comment type="catalytic activity">
    <reaction evidence="20">
        <text>hexadecanoyl-CoA + H2O = hexadecanoate + CoA + H(+)</text>
        <dbReference type="Rhea" id="RHEA:16645"/>
        <dbReference type="ChEBI" id="CHEBI:7896"/>
        <dbReference type="ChEBI" id="CHEBI:15377"/>
        <dbReference type="ChEBI" id="CHEBI:15378"/>
        <dbReference type="ChEBI" id="CHEBI:57287"/>
        <dbReference type="ChEBI" id="CHEBI:57379"/>
        <dbReference type="EC" id="3.1.2.2"/>
    </reaction>
    <physiologicalReaction direction="left-to-right" evidence="20">
        <dbReference type="Rhea" id="RHEA:16646"/>
    </physiologicalReaction>
</comment>
<evidence type="ECO:0000256" key="18">
    <source>
        <dbReference type="ARBA" id="ARBA00043210"/>
    </source>
</evidence>
<comment type="subcellular location">
    <subcellularLocation>
        <location evidence="3">Cell projection</location>
        <location evidence="3">Ruffle membrane</location>
    </subcellularLocation>
    <subcellularLocation>
        <location evidence="2">Cytoplasm</location>
    </subcellularLocation>
    <subcellularLocation>
        <location evidence="1">Membrane</location>
        <topology evidence="1">Peripheral membrane protein</topology>
    </subcellularLocation>
</comment>
<dbReference type="Proteomes" id="UP000887023">
    <property type="component" value="Chromosome"/>
</dbReference>
<evidence type="ECO:0000256" key="16">
    <source>
        <dbReference type="ARBA" id="ARBA00038848"/>
    </source>
</evidence>
<evidence type="ECO:0000256" key="6">
    <source>
        <dbReference type="ARBA" id="ARBA00022703"/>
    </source>
</evidence>
<name>A0ABX8S9B8_9ACTN</name>
<dbReference type="PANTHER" id="PTHR12418">
    <property type="entry name" value="ACYL-COENZYME A THIOESTERASE THEM4"/>
    <property type="match status" value="1"/>
</dbReference>
<evidence type="ECO:0000256" key="9">
    <source>
        <dbReference type="ARBA" id="ARBA00022946"/>
    </source>
</evidence>
<dbReference type="EC" id="3.1.2.2" evidence="16"/>